<keyword evidence="5 10" id="KW-0689">Ribosomal protein</keyword>
<comment type="subunit">
    <text evidence="3">Component of the large ribosomal subunit.</text>
</comment>
<evidence type="ECO:0000256" key="9">
    <source>
        <dbReference type="ARBA" id="ARBA00041214"/>
    </source>
</evidence>
<evidence type="ECO:0000256" key="4">
    <source>
        <dbReference type="ARBA" id="ARBA00022490"/>
    </source>
</evidence>
<evidence type="ECO:0000256" key="8">
    <source>
        <dbReference type="ARBA" id="ARBA00040613"/>
    </source>
</evidence>
<evidence type="ECO:0000256" key="7">
    <source>
        <dbReference type="ARBA" id="ARBA00034092"/>
    </source>
</evidence>
<comment type="similarity">
    <text evidence="2">Belongs to the eukaryotic ribosomal protein eL22 family.</text>
</comment>
<name>A0ABQ9U841_SAGOE</name>
<evidence type="ECO:0000256" key="5">
    <source>
        <dbReference type="ARBA" id="ARBA00022980"/>
    </source>
</evidence>
<organism evidence="10 11">
    <name type="scientific">Saguinus oedipus</name>
    <name type="common">Cotton-top tamarin</name>
    <name type="synonym">Oedipomidas oedipus</name>
    <dbReference type="NCBI Taxonomy" id="9490"/>
    <lineage>
        <taxon>Eukaryota</taxon>
        <taxon>Metazoa</taxon>
        <taxon>Chordata</taxon>
        <taxon>Craniata</taxon>
        <taxon>Vertebrata</taxon>
        <taxon>Euteleostomi</taxon>
        <taxon>Mammalia</taxon>
        <taxon>Eutheria</taxon>
        <taxon>Euarchontoglires</taxon>
        <taxon>Primates</taxon>
        <taxon>Haplorrhini</taxon>
        <taxon>Platyrrhini</taxon>
        <taxon>Cebidae</taxon>
        <taxon>Callitrichinae</taxon>
        <taxon>Saguinus</taxon>
    </lineage>
</organism>
<dbReference type="Pfam" id="PF01776">
    <property type="entry name" value="Ribosomal_L22e"/>
    <property type="match status" value="1"/>
</dbReference>
<keyword evidence="4" id="KW-0963">Cytoplasm</keyword>
<comment type="subcellular location">
    <subcellularLocation>
        <location evidence="1">Cytoplasm</location>
    </subcellularLocation>
</comment>
<dbReference type="PANTHER" id="PTHR10064:SF2">
    <property type="entry name" value="LARGE RIBOSOMAL SUBUNIT PROTEIN EL22"/>
    <property type="match status" value="1"/>
</dbReference>
<dbReference type="EMBL" id="JASSZA010000015">
    <property type="protein sequence ID" value="KAK2092920.1"/>
    <property type="molecule type" value="Genomic_DNA"/>
</dbReference>
<evidence type="ECO:0000256" key="3">
    <source>
        <dbReference type="ARBA" id="ARBA00011133"/>
    </source>
</evidence>
<dbReference type="InterPro" id="IPR038526">
    <property type="entry name" value="Ribosomal_eL22_sf"/>
</dbReference>
<dbReference type="Proteomes" id="UP001266305">
    <property type="component" value="Unassembled WGS sequence"/>
</dbReference>
<dbReference type="Gene3D" id="3.30.1360.210">
    <property type="match status" value="1"/>
</dbReference>
<comment type="function">
    <text evidence="7">Component of the large ribosomal subunit. The ribosome is a large ribonucleoprotein complex responsible for the synthesis of proteins in the cell.</text>
</comment>
<dbReference type="InterPro" id="IPR002671">
    <property type="entry name" value="Ribosomal_eL22"/>
</dbReference>
<evidence type="ECO:0000256" key="1">
    <source>
        <dbReference type="ARBA" id="ARBA00004496"/>
    </source>
</evidence>
<evidence type="ECO:0000313" key="10">
    <source>
        <dbReference type="EMBL" id="KAK2092920.1"/>
    </source>
</evidence>
<comment type="caution">
    <text evidence="10">The sequence shown here is derived from an EMBL/GenBank/DDBJ whole genome shotgun (WGS) entry which is preliminary data.</text>
</comment>
<protein>
    <recommendedName>
        <fullName evidence="8">Large ribosomal subunit protein eL22</fullName>
    </recommendedName>
    <alternativeName>
        <fullName evidence="9">60S ribosomal protein L22</fullName>
    </alternativeName>
</protein>
<keyword evidence="6" id="KW-0687">Ribonucleoprotein</keyword>
<gene>
    <name evidence="10" type="primary">RPL22_3</name>
    <name evidence="10" type="ORF">P7K49_029449</name>
</gene>
<sequence>MEDGIVDTANSEKFMQETIKVNGKAGNHGRGVVTIERNKSKITMTSEMPFSKRYLKYLTKKYLKRNNLRDWLHIVANSKESYALLTSKLMEHMEVHNNEEEEEDNN</sequence>
<evidence type="ECO:0000313" key="11">
    <source>
        <dbReference type="Proteomes" id="UP001266305"/>
    </source>
</evidence>
<dbReference type="GO" id="GO:0005840">
    <property type="term" value="C:ribosome"/>
    <property type="evidence" value="ECO:0007669"/>
    <property type="project" value="UniProtKB-KW"/>
</dbReference>
<accession>A0ABQ9U841</accession>
<evidence type="ECO:0000256" key="6">
    <source>
        <dbReference type="ARBA" id="ARBA00023274"/>
    </source>
</evidence>
<reference evidence="10 11" key="1">
    <citation type="submission" date="2023-05" db="EMBL/GenBank/DDBJ databases">
        <title>B98-5 Cell Line De Novo Hybrid Assembly: An Optical Mapping Approach.</title>
        <authorList>
            <person name="Kananen K."/>
            <person name="Auerbach J.A."/>
            <person name="Kautto E."/>
            <person name="Blachly J.S."/>
        </authorList>
    </citation>
    <scope>NUCLEOTIDE SEQUENCE [LARGE SCALE GENOMIC DNA]</scope>
    <source>
        <strain evidence="10">B95-8</strain>
        <tissue evidence="10">Cell line</tissue>
    </source>
</reference>
<evidence type="ECO:0000256" key="2">
    <source>
        <dbReference type="ARBA" id="ARBA00007817"/>
    </source>
</evidence>
<keyword evidence="11" id="KW-1185">Reference proteome</keyword>
<proteinExistence type="inferred from homology"/>
<dbReference type="PANTHER" id="PTHR10064">
    <property type="entry name" value="60S RIBOSOMAL PROTEIN L22"/>
    <property type="match status" value="1"/>
</dbReference>